<keyword evidence="5" id="KW-1185">Reference proteome</keyword>
<evidence type="ECO:0000313" key="6">
    <source>
        <dbReference type="RefSeq" id="XP_006875300.1"/>
    </source>
</evidence>
<keyword evidence="3" id="KW-0732">Signal</keyword>
<dbReference type="GO" id="GO:0070234">
    <property type="term" value="P:positive regulation of T cell apoptotic process"/>
    <property type="evidence" value="ECO:0007669"/>
    <property type="project" value="TreeGrafter"/>
</dbReference>
<keyword evidence="2" id="KW-1133">Transmembrane helix</keyword>
<evidence type="ECO:0000313" key="5">
    <source>
        <dbReference type="Proteomes" id="UP000504623"/>
    </source>
</evidence>
<feature type="signal peptide" evidence="3">
    <location>
        <begin position="1"/>
        <end position="24"/>
    </location>
</feature>
<evidence type="ECO:0000256" key="2">
    <source>
        <dbReference type="SAM" id="Phobius"/>
    </source>
</evidence>
<dbReference type="SMART" id="SM00409">
    <property type="entry name" value="IG"/>
    <property type="match status" value="1"/>
</dbReference>
<dbReference type="GO" id="GO:0050777">
    <property type="term" value="P:negative regulation of immune response"/>
    <property type="evidence" value="ECO:0007669"/>
    <property type="project" value="InterPro"/>
</dbReference>
<evidence type="ECO:0000256" key="3">
    <source>
        <dbReference type="SAM" id="SignalP"/>
    </source>
</evidence>
<dbReference type="OrthoDB" id="9940233at2759"/>
<protein>
    <submittedName>
        <fullName evidence="6">Programmed cell death protein 1</fullName>
    </submittedName>
</protein>
<dbReference type="CTD" id="5133"/>
<dbReference type="PROSITE" id="PS50835">
    <property type="entry name" value="IG_LIKE"/>
    <property type="match status" value="1"/>
</dbReference>
<evidence type="ECO:0000259" key="4">
    <source>
        <dbReference type="PROSITE" id="PS50835"/>
    </source>
</evidence>
<dbReference type="GeneID" id="102839423"/>
<feature type="chain" id="PRO_5038415857" evidence="3">
    <location>
        <begin position="25"/>
        <end position="327"/>
    </location>
</feature>
<dbReference type="InterPro" id="IPR013106">
    <property type="entry name" value="Ig_V-set"/>
</dbReference>
<feature type="region of interest" description="Disordered" evidence="1">
    <location>
        <begin position="234"/>
        <end position="257"/>
    </location>
</feature>
<dbReference type="InterPro" id="IPR007110">
    <property type="entry name" value="Ig-like_dom"/>
</dbReference>
<dbReference type="InterPro" id="IPR003599">
    <property type="entry name" value="Ig_sub"/>
</dbReference>
<dbReference type="InterPro" id="IPR013783">
    <property type="entry name" value="Ig-like_fold"/>
</dbReference>
<feature type="domain" description="Ig-like" evidence="4">
    <location>
        <begin position="45"/>
        <end position="152"/>
    </location>
</feature>
<dbReference type="RefSeq" id="XP_006875300.1">
    <property type="nucleotide sequence ID" value="XM_006875238.1"/>
</dbReference>
<gene>
    <name evidence="6" type="primary">PDCD1</name>
</gene>
<proteinExistence type="predicted"/>
<feature type="compositionally biased region" description="Low complexity" evidence="1">
    <location>
        <begin position="234"/>
        <end position="245"/>
    </location>
</feature>
<name>A0A9B0U8A1_CHRAS</name>
<dbReference type="PANTHER" id="PTHR15264:SF2">
    <property type="entry name" value="PROGRAMMED CELL DEATH PROTEIN 1"/>
    <property type="match status" value="1"/>
</dbReference>
<organism evidence="5 6">
    <name type="scientific">Chrysochloris asiatica</name>
    <name type="common">Cape golden mole</name>
    <dbReference type="NCBI Taxonomy" id="185453"/>
    <lineage>
        <taxon>Eukaryota</taxon>
        <taxon>Metazoa</taxon>
        <taxon>Chordata</taxon>
        <taxon>Craniata</taxon>
        <taxon>Vertebrata</taxon>
        <taxon>Euteleostomi</taxon>
        <taxon>Mammalia</taxon>
        <taxon>Eutheria</taxon>
        <taxon>Afrotheria</taxon>
        <taxon>Chrysochloridae</taxon>
        <taxon>Chrysochlorinae</taxon>
        <taxon>Chrysochloris</taxon>
    </lineage>
</organism>
<feature type="compositionally biased region" description="Basic and acidic residues" evidence="1">
    <location>
        <begin position="317"/>
        <end position="327"/>
    </location>
</feature>
<dbReference type="AlphaFoldDB" id="A0A9B0U8A1"/>
<dbReference type="Gene3D" id="2.60.40.10">
    <property type="entry name" value="Immunoglobulins"/>
    <property type="match status" value="1"/>
</dbReference>
<feature type="region of interest" description="Disordered" evidence="1">
    <location>
        <begin position="297"/>
        <end position="327"/>
    </location>
</feature>
<evidence type="ECO:0000256" key="1">
    <source>
        <dbReference type="SAM" id="MobiDB-lite"/>
    </source>
</evidence>
<dbReference type="SMART" id="SM00406">
    <property type="entry name" value="IGv"/>
    <property type="match status" value="1"/>
</dbReference>
<dbReference type="InterPro" id="IPR042379">
    <property type="entry name" value="PDCD1"/>
</dbReference>
<accession>A0A9B0U8A1</accession>
<dbReference type="SUPFAM" id="SSF48726">
    <property type="entry name" value="Immunoglobulin"/>
    <property type="match status" value="1"/>
</dbReference>
<dbReference type="Proteomes" id="UP000504623">
    <property type="component" value="Unplaced"/>
</dbReference>
<dbReference type="InterPro" id="IPR036179">
    <property type="entry name" value="Ig-like_dom_sf"/>
</dbReference>
<dbReference type="PANTHER" id="PTHR15264">
    <property type="entry name" value="PROGRAMMED CELL DEATH PROTEIN 1"/>
    <property type="match status" value="1"/>
</dbReference>
<keyword evidence="2" id="KW-0812">Transmembrane</keyword>
<keyword evidence="2" id="KW-0472">Membrane</keyword>
<dbReference type="Pfam" id="PF07686">
    <property type="entry name" value="V-set"/>
    <property type="match status" value="1"/>
</dbReference>
<reference evidence="6" key="1">
    <citation type="submission" date="2025-08" db="UniProtKB">
        <authorList>
            <consortium name="RefSeq"/>
        </authorList>
    </citation>
    <scope>IDENTIFICATION</scope>
    <source>
        <tissue evidence="6">Spleen</tissue>
    </source>
</reference>
<sequence>MRAPRAPWPLVWAVLQLGWRPGWLQGRSDRSAGEKMQGRVTEVCPERAGSTLTFGPTLLKVSEGKKATFHCNVPNTTASTVLNWYGSSPSNQWVKIASFHKNHSQSAWGPRFSITKLGDGHTFHLHISSVLHNDSNTYYCGAIDLPPKPKITESPCAELMVTDRVSEPATINPSPLPGTLGQLRILVVSVTSVLVGILVLLLLAWLLVTVLPREAQGFSTGADRAQSDDKTLVSPLPLLPVTTAPHMPGSKEDPSPIPVFTVDYGELDFEQREKTPEPPVTFFPVQTEYATIVFPGGVSPSDRRGSTHGLQGSRPLWPEDTHCSWPL</sequence>
<dbReference type="GO" id="GO:0009897">
    <property type="term" value="C:external side of plasma membrane"/>
    <property type="evidence" value="ECO:0007669"/>
    <property type="project" value="TreeGrafter"/>
</dbReference>
<feature type="transmembrane region" description="Helical" evidence="2">
    <location>
        <begin position="185"/>
        <end position="208"/>
    </location>
</feature>